<name>A0ABV2BYF4_9GAMM</name>
<gene>
    <name evidence="1" type="ORF">ABVT43_17530</name>
</gene>
<comment type="caution">
    <text evidence="1">The sequence shown here is derived from an EMBL/GenBank/DDBJ whole genome shotgun (WGS) entry which is preliminary data.</text>
</comment>
<evidence type="ECO:0000313" key="1">
    <source>
        <dbReference type="EMBL" id="MET1256948.1"/>
    </source>
</evidence>
<sequence length="221" mass="25958">MNTFSYSNLLKGVGYTNIFLFIIVIMLVGLAILQNRSIDLARKELTIRFESDLRSGTVRKAWEIPNVFVYGFALTIVQKINNWQKDGGDDYQANLNMLQNYITPHCREFLSKDIKKKNSTGQLRNRLRIIQEMSGVGFHEDNSVRMVKRGEWNVDLSLNLKEFINNKVVKHRDVFWPVRIVEFNIDPEKNRQGLALDCYYKKPQILKDHRLEERYTEVPES</sequence>
<protein>
    <submittedName>
        <fullName evidence="1">PFL_4703 family integrating conjugative element protein</fullName>
    </submittedName>
</protein>
<evidence type="ECO:0000313" key="2">
    <source>
        <dbReference type="Proteomes" id="UP001548189"/>
    </source>
</evidence>
<dbReference type="InterPro" id="IPR021548">
    <property type="entry name" value="DUF2895"/>
</dbReference>
<accession>A0ABV2BYF4</accession>
<reference evidence="1 2" key="1">
    <citation type="submission" date="2024-06" db="EMBL/GenBank/DDBJ databases">
        <authorList>
            <person name="Li F."/>
        </authorList>
    </citation>
    <scope>NUCLEOTIDE SEQUENCE [LARGE SCALE GENOMIC DNA]</scope>
    <source>
        <strain evidence="1 2">GXAS 311</strain>
    </source>
</reference>
<dbReference type="Pfam" id="PF11444">
    <property type="entry name" value="DUF2895"/>
    <property type="match status" value="1"/>
</dbReference>
<organism evidence="1 2">
    <name type="scientific">Aliikangiella maris</name>
    <dbReference type="NCBI Taxonomy" id="3162458"/>
    <lineage>
        <taxon>Bacteria</taxon>
        <taxon>Pseudomonadati</taxon>
        <taxon>Pseudomonadota</taxon>
        <taxon>Gammaproteobacteria</taxon>
        <taxon>Oceanospirillales</taxon>
        <taxon>Pleioneaceae</taxon>
        <taxon>Aliikangiella</taxon>
    </lineage>
</organism>
<keyword evidence="2" id="KW-1185">Reference proteome</keyword>
<dbReference type="EMBL" id="JBEVCJ010000031">
    <property type="protein sequence ID" value="MET1256948.1"/>
    <property type="molecule type" value="Genomic_DNA"/>
</dbReference>
<dbReference type="NCBIfam" id="TIGR03746">
    <property type="entry name" value="conj_TIGR03746"/>
    <property type="match status" value="1"/>
</dbReference>
<dbReference type="Proteomes" id="UP001548189">
    <property type="component" value="Unassembled WGS sequence"/>
</dbReference>
<proteinExistence type="predicted"/>